<dbReference type="EMBL" id="JAEUBE010000158">
    <property type="protein sequence ID" value="KAH3668168.1"/>
    <property type="molecule type" value="Genomic_DNA"/>
</dbReference>
<dbReference type="AlphaFoldDB" id="A0A9P8P9F9"/>
<comment type="subunit">
    <text evidence="11">Self-associates. Interacts with NDL1 and dynein.</text>
</comment>
<name>A0A9P8P9F9_9ASCO</name>
<reference evidence="13" key="1">
    <citation type="journal article" date="2021" name="Open Biol.">
        <title>Shared evolutionary footprints suggest mitochondrial oxidative damage underlies multiple complex I losses in fungi.</title>
        <authorList>
            <person name="Schikora-Tamarit M.A."/>
            <person name="Marcet-Houben M."/>
            <person name="Nosek J."/>
            <person name="Gabaldon T."/>
        </authorList>
    </citation>
    <scope>NUCLEOTIDE SEQUENCE</scope>
    <source>
        <strain evidence="13">CBS6075</strain>
    </source>
</reference>
<evidence type="ECO:0000256" key="12">
    <source>
        <dbReference type="PROSITE-ProRule" id="PRU00221"/>
    </source>
</evidence>
<evidence type="ECO:0000256" key="2">
    <source>
        <dbReference type="ARBA" id="ARBA00022490"/>
    </source>
</evidence>
<dbReference type="InterPro" id="IPR019775">
    <property type="entry name" value="WD40_repeat_CS"/>
</dbReference>
<dbReference type="PANTHER" id="PTHR44129">
    <property type="entry name" value="WD REPEAT-CONTAINING PROTEIN POP1"/>
    <property type="match status" value="1"/>
</dbReference>
<keyword evidence="7 11" id="KW-0498">Mitosis</keyword>
<evidence type="ECO:0000256" key="1">
    <source>
        <dbReference type="ARBA" id="ARBA00022448"/>
    </source>
</evidence>
<dbReference type="GO" id="GO:0051301">
    <property type="term" value="P:cell division"/>
    <property type="evidence" value="ECO:0007669"/>
    <property type="project" value="UniProtKB-KW"/>
</dbReference>
<keyword evidence="14" id="KW-1185">Reference proteome</keyword>
<gene>
    <name evidence="11" type="primary">PAC1</name>
    <name evidence="11" type="synonym">LIS1</name>
    <name evidence="13" type="ORF">OGAPHI_001922</name>
</gene>
<protein>
    <recommendedName>
        <fullName evidence="11">Nuclear distribution protein PAC1</fullName>
    </recommendedName>
    <alternativeName>
        <fullName evidence="11">Lissencephaly-1 homolog</fullName>
        <shortName evidence="11">LIS-1</shortName>
    </alternativeName>
    <alternativeName>
        <fullName evidence="11">nudF homolog</fullName>
    </alternativeName>
</protein>
<dbReference type="InterPro" id="IPR020472">
    <property type="entry name" value="WD40_PAC1"/>
</dbReference>
<evidence type="ECO:0000256" key="8">
    <source>
        <dbReference type="ARBA" id="ARBA00023054"/>
    </source>
</evidence>
<dbReference type="PROSITE" id="PS00678">
    <property type="entry name" value="WD_REPEATS_1"/>
    <property type="match status" value="2"/>
</dbReference>
<feature type="repeat" description="WD" evidence="12">
    <location>
        <begin position="209"/>
        <end position="251"/>
    </location>
</feature>
<reference evidence="13" key="2">
    <citation type="submission" date="2021-01" db="EMBL/GenBank/DDBJ databases">
        <authorList>
            <person name="Schikora-Tamarit M.A."/>
        </authorList>
    </citation>
    <scope>NUCLEOTIDE SEQUENCE</scope>
    <source>
        <strain evidence="13">CBS6075</strain>
    </source>
</reference>
<keyword evidence="9 11" id="KW-0206">Cytoskeleton</keyword>
<dbReference type="SUPFAM" id="SSF50978">
    <property type="entry name" value="WD40 repeat-like"/>
    <property type="match status" value="1"/>
</dbReference>
<dbReference type="GO" id="GO:0005737">
    <property type="term" value="C:cytoplasm"/>
    <property type="evidence" value="ECO:0007669"/>
    <property type="project" value="UniProtKB-UniRule"/>
</dbReference>
<keyword evidence="5 11" id="KW-0493">Microtubule</keyword>
<comment type="subcellular location">
    <subcellularLocation>
        <location evidence="11">Cytoplasm</location>
        <location evidence="11">Cytoskeleton</location>
    </subcellularLocation>
    <subcellularLocation>
        <location evidence="11">Cytoplasm</location>
        <location evidence="11">Cytoskeleton</location>
        <location evidence="11">Spindle pole</location>
    </subcellularLocation>
    <text evidence="11">Localizes to the plus ends of microtubules and the mitotic spindle poles.</text>
</comment>
<evidence type="ECO:0000256" key="5">
    <source>
        <dbReference type="ARBA" id="ARBA00022701"/>
    </source>
</evidence>
<comment type="caution">
    <text evidence="13">The sequence shown here is derived from an EMBL/GenBank/DDBJ whole genome shotgun (WGS) entry which is preliminary data.</text>
</comment>
<dbReference type="SUPFAM" id="SSF109925">
    <property type="entry name" value="Lissencephaly-1 protein (Lis-1, PAF-AH alpha) N-terminal domain"/>
    <property type="match status" value="1"/>
</dbReference>
<proteinExistence type="inferred from homology"/>
<keyword evidence="10 11" id="KW-0131">Cell cycle</keyword>
<dbReference type="Proteomes" id="UP000769157">
    <property type="component" value="Unassembled WGS sequence"/>
</dbReference>
<evidence type="ECO:0000256" key="7">
    <source>
        <dbReference type="ARBA" id="ARBA00022776"/>
    </source>
</evidence>
<dbReference type="HAMAP" id="MF_03141">
    <property type="entry name" value="lis1"/>
    <property type="match status" value="1"/>
</dbReference>
<evidence type="ECO:0000256" key="6">
    <source>
        <dbReference type="ARBA" id="ARBA00022737"/>
    </source>
</evidence>
<dbReference type="InterPro" id="IPR015943">
    <property type="entry name" value="WD40/YVTN_repeat-like_dom_sf"/>
</dbReference>
<evidence type="ECO:0000313" key="14">
    <source>
        <dbReference type="Proteomes" id="UP000769157"/>
    </source>
</evidence>
<dbReference type="CDD" id="cd00200">
    <property type="entry name" value="WD40"/>
    <property type="match status" value="1"/>
</dbReference>
<evidence type="ECO:0000313" key="13">
    <source>
        <dbReference type="EMBL" id="KAH3668168.1"/>
    </source>
</evidence>
<keyword evidence="3 12" id="KW-0853">WD repeat</keyword>
<feature type="coiled-coil region" evidence="11">
    <location>
        <begin position="63"/>
        <end position="93"/>
    </location>
</feature>
<dbReference type="InterPro" id="IPR017252">
    <property type="entry name" value="Dynein_regulator_LIS1"/>
</dbReference>
<dbReference type="Pfam" id="PF00400">
    <property type="entry name" value="WD40"/>
    <property type="match status" value="5"/>
</dbReference>
<keyword evidence="2 11" id="KW-0963">Cytoplasm</keyword>
<dbReference type="GO" id="GO:0051012">
    <property type="term" value="P:microtubule sliding"/>
    <property type="evidence" value="ECO:0007669"/>
    <property type="project" value="UniProtKB-UniRule"/>
</dbReference>
<evidence type="ECO:0000256" key="3">
    <source>
        <dbReference type="ARBA" id="ARBA00022574"/>
    </source>
</evidence>
<dbReference type="PRINTS" id="PR00320">
    <property type="entry name" value="GPROTEINBRPT"/>
</dbReference>
<keyword evidence="8 11" id="KW-0175">Coiled coil</keyword>
<sequence length="475" mass="53490">MEATSLSDRQRSELNKAVIQYLERKIQNFDGLARIRSELGVSLQEDTSAGIPGNYLEKKWATVVRLQRRIYDLEKEIGEYKELVENYSELLESSGGMDIRRDKLNWLPTRAKNVLKLHKGSVTCVSIHPYEPLMATGSQDGTIALWNLLDLSEPEKVIRNAHTRTINSLVFQSSEITLESTRIVLLASCSSDLLIKLWDCRTGQVIRVLTGHDHLISGLRFNPADETQLLSCSRDKTVKKWDVLSGWCLLTIRGHSDWVRSVDVNATGQYILSCSNDQSVRLTHYDTGAGISLCLGHEQVVEDAIFLPMEANEYLDPLVGISDEIYNTVGYKYCVSGGRDCMMKIWLLSPPDLANPDRPGPASNPKATLVYESKAHSSWIRSFSMHPNGYYLASCADDKLIKIWDLRTLATKQQLNLVSQLKGHENFVNAIKFAPPVITEHVHLEDKLANRKLLDNGIRCYLASVSADDTIRVWV</sequence>
<organism evidence="13 14">
    <name type="scientific">Ogataea philodendri</name>
    <dbReference type="NCBI Taxonomy" id="1378263"/>
    <lineage>
        <taxon>Eukaryota</taxon>
        <taxon>Fungi</taxon>
        <taxon>Dikarya</taxon>
        <taxon>Ascomycota</taxon>
        <taxon>Saccharomycotina</taxon>
        <taxon>Pichiomycetes</taxon>
        <taxon>Pichiales</taxon>
        <taxon>Pichiaceae</taxon>
        <taxon>Ogataea</taxon>
    </lineage>
</organism>
<dbReference type="InterPro" id="IPR001680">
    <property type="entry name" value="WD40_rpt"/>
</dbReference>
<dbReference type="PROSITE" id="PS50294">
    <property type="entry name" value="WD_REPEATS_REGION"/>
    <property type="match status" value="3"/>
</dbReference>
<dbReference type="InterPro" id="IPR050349">
    <property type="entry name" value="WD_LIS1/nudF_dynein_reg"/>
</dbReference>
<comment type="function">
    <text evidence="11">Positively regulates the activity of the minus-end directed microtubule motor protein dynein. Plays a central role in positioning the mitotic spindle at the bud neck during cell division. Targets cytoplasmic dynein to microtubule plus ends, thereby promoting dynein-mediated microtubule sliding along the bud cortex and consequently the movement of the mitotic spindle to the bud neck.</text>
</comment>
<keyword evidence="4 11" id="KW-0132">Cell division</keyword>
<evidence type="ECO:0000256" key="10">
    <source>
        <dbReference type="ARBA" id="ARBA00023306"/>
    </source>
</evidence>
<dbReference type="PROSITE" id="PS50082">
    <property type="entry name" value="WD_REPEATS_2"/>
    <property type="match status" value="4"/>
</dbReference>
<feature type="repeat" description="WD" evidence="12">
    <location>
        <begin position="252"/>
        <end position="282"/>
    </location>
</feature>
<dbReference type="Gene3D" id="1.20.960.30">
    <property type="match status" value="1"/>
</dbReference>
<dbReference type="GO" id="GO:0005874">
    <property type="term" value="C:microtubule"/>
    <property type="evidence" value="ECO:0007669"/>
    <property type="project" value="UniProtKB-KW"/>
</dbReference>
<dbReference type="InterPro" id="IPR036322">
    <property type="entry name" value="WD40_repeat_dom_sf"/>
</dbReference>
<dbReference type="GO" id="GO:0070840">
    <property type="term" value="F:dynein complex binding"/>
    <property type="evidence" value="ECO:0007669"/>
    <property type="project" value="UniProtKB-UniRule"/>
</dbReference>
<dbReference type="Gene3D" id="2.130.10.10">
    <property type="entry name" value="YVTN repeat-like/Quinoprotein amine dehydrogenase"/>
    <property type="match status" value="2"/>
</dbReference>
<evidence type="ECO:0000256" key="9">
    <source>
        <dbReference type="ARBA" id="ARBA00023212"/>
    </source>
</evidence>
<dbReference type="SMART" id="SM00320">
    <property type="entry name" value="WD40"/>
    <property type="match status" value="7"/>
</dbReference>
<comment type="similarity">
    <text evidence="11">Belongs to the WD repeat LIS1/nudF family.</text>
</comment>
<evidence type="ECO:0000256" key="11">
    <source>
        <dbReference type="HAMAP-Rule" id="MF_03141"/>
    </source>
</evidence>
<accession>A0A9P8P9F9</accession>
<keyword evidence="6" id="KW-0677">Repeat</keyword>
<evidence type="ECO:0000256" key="4">
    <source>
        <dbReference type="ARBA" id="ARBA00022618"/>
    </source>
</evidence>
<dbReference type="OrthoDB" id="10264588at2759"/>
<dbReference type="GO" id="GO:0000132">
    <property type="term" value="P:establishment of mitotic spindle orientation"/>
    <property type="evidence" value="ECO:0007669"/>
    <property type="project" value="UniProtKB-UniRule"/>
</dbReference>
<feature type="repeat" description="WD" evidence="12">
    <location>
        <begin position="373"/>
        <end position="414"/>
    </location>
</feature>
<dbReference type="GO" id="GO:0005875">
    <property type="term" value="C:microtubule associated complex"/>
    <property type="evidence" value="ECO:0007669"/>
    <property type="project" value="UniProtKB-UniRule"/>
</dbReference>
<dbReference type="InterPro" id="IPR037190">
    <property type="entry name" value="LIS1_N"/>
</dbReference>
<feature type="repeat" description="WD" evidence="12">
    <location>
        <begin position="115"/>
        <end position="148"/>
    </location>
</feature>
<dbReference type="GO" id="GO:0000922">
    <property type="term" value="C:spindle pole"/>
    <property type="evidence" value="ECO:0007669"/>
    <property type="project" value="UniProtKB-SubCell"/>
</dbReference>
<keyword evidence="1 11" id="KW-0813">Transport</keyword>